<dbReference type="Proteomes" id="UP000288096">
    <property type="component" value="Unassembled WGS sequence"/>
</dbReference>
<dbReference type="PANTHER" id="PTHR34504">
    <property type="entry name" value="ANTITOXIN HICB"/>
    <property type="match status" value="1"/>
</dbReference>
<dbReference type="Gene3D" id="3.30.160.250">
    <property type="match status" value="1"/>
</dbReference>
<comment type="caution">
    <text evidence="2">The sequence shown here is derived from an EMBL/GenBank/DDBJ whole genome shotgun (WGS) entry which is preliminary data.</text>
</comment>
<dbReference type="EMBL" id="BEXT01000001">
    <property type="protein sequence ID" value="GBC61398.1"/>
    <property type="molecule type" value="Genomic_DNA"/>
</dbReference>
<protein>
    <submittedName>
        <fullName evidence="2">HicB family protein</fullName>
    </submittedName>
</protein>
<proteinExistence type="predicted"/>
<dbReference type="InterPro" id="IPR051404">
    <property type="entry name" value="TA_system_antitoxin"/>
</dbReference>
<gene>
    <name evidence="2" type="ORF">DENIS_2358</name>
</gene>
<dbReference type="PANTHER" id="PTHR34504:SF2">
    <property type="entry name" value="UPF0150 PROTEIN SSL0259"/>
    <property type="match status" value="1"/>
</dbReference>
<dbReference type="InterPro" id="IPR035069">
    <property type="entry name" value="TTHA1013/TTHA0281-like"/>
</dbReference>
<dbReference type="RefSeq" id="WP_124328695.1">
    <property type="nucleotide sequence ID" value="NZ_BEXT01000001.1"/>
</dbReference>
<name>A0A401FWP6_9BACT</name>
<dbReference type="Pfam" id="PF15919">
    <property type="entry name" value="HicB_lk_antitox"/>
    <property type="match status" value="1"/>
</dbReference>
<dbReference type="OrthoDB" id="5419659at2"/>
<feature type="domain" description="HicB-like antitoxin of toxin-antitoxin system" evidence="1">
    <location>
        <begin position="7"/>
        <end position="54"/>
    </location>
</feature>
<dbReference type="InterPro" id="IPR031807">
    <property type="entry name" value="HicB-like"/>
</dbReference>
<keyword evidence="3" id="KW-1185">Reference proteome</keyword>
<accession>A0A401FWP6</accession>
<evidence type="ECO:0000313" key="2">
    <source>
        <dbReference type="EMBL" id="GBC61398.1"/>
    </source>
</evidence>
<evidence type="ECO:0000313" key="3">
    <source>
        <dbReference type="Proteomes" id="UP000288096"/>
    </source>
</evidence>
<sequence length="74" mass="8576">MSYRFNTIIEKDAHGFYAFCPELEGCHTQGDTLEEVIKNMREAIALYIETLTPDELRQFSDRQLFTTTLEVNVA</sequence>
<organism evidence="2 3">
    <name type="scientific">Desulfonema ishimotonii</name>
    <dbReference type="NCBI Taxonomy" id="45657"/>
    <lineage>
        <taxon>Bacteria</taxon>
        <taxon>Pseudomonadati</taxon>
        <taxon>Thermodesulfobacteriota</taxon>
        <taxon>Desulfobacteria</taxon>
        <taxon>Desulfobacterales</taxon>
        <taxon>Desulfococcaceae</taxon>
        <taxon>Desulfonema</taxon>
    </lineage>
</organism>
<reference evidence="3" key="2">
    <citation type="submission" date="2019-01" db="EMBL/GenBank/DDBJ databases">
        <title>Genome sequence of Desulfonema ishimotonii strain Tokyo 01.</title>
        <authorList>
            <person name="Fukui M."/>
        </authorList>
    </citation>
    <scope>NUCLEOTIDE SEQUENCE [LARGE SCALE GENOMIC DNA]</scope>
    <source>
        <strain evidence="3">Tokyo 01</strain>
    </source>
</reference>
<dbReference type="SUPFAM" id="SSF143100">
    <property type="entry name" value="TTHA1013/TTHA0281-like"/>
    <property type="match status" value="1"/>
</dbReference>
<dbReference type="AlphaFoldDB" id="A0A401FWP6"/>
<evidence type="ECO:0000259" key="1">
    <source>
        <dbReference type="Pfam" id="PF15919"/>
    </source>
</evidence>
<reference evidence="3" key="1">
    <citation type="submission" date="2017-11" db="EMBL/GenBank/DDBJ databases">
        <authorList>
            <person name="Watanabe M."/>
            <person name="Kojima H."/>
        </authorList>
    </citation>
    <scope>NUCLEOTIDE SEQUENCE [LARGE SCALE GENOMIC DNA]</scope>
    <source>
        <strain evidence="3">Tokyo 01</strain>
    </source>
</reference>